<feature type="region of interest" description="Disordered" evidence="5">
    <location>
        <begin position="1"/>
        <end position="31"/>
    </location>
</feature>
<feature type="region of interest" description="Disordered" evidence="5">
    <location>
        <begin position="1187"/>
        <end position="1206"/>
    </location>
</feature>
<protein>
    <recommendedName>
        <fullName evidence="6">FAD-binding PCMH-type domain-containing protein</fullName>
    </recommendedName>
</protein>
<dbReference type="InterPro" id="IPR013216">
    <property type="entry name" value="Methyltransf_11"/>
</dbReference>
<dbReference type="InterPro" id="IPR029063">
    <property type="entry name" value="SAM-dependent_MTases_sf"/>
</dbReference>
<evidence type="ECO:0000256" key="2">
    <source>
        <dbReference type="ARBA" id="ARBA00022630"/>
    </source>
</evidence>
<organism evidence="7 8">
    <name type="scientific">Polysphondylium violaceum</name>
    <dbReference type="NCBI Taxonomy" id="133409"/>
    <lineage>
        <taxon>Eukaryota</taxon>
        <taxon>Amoebozoa</taxon>
        <taxon>Evosea</taxon>
        <taxon>Eumycetozoa</taxon>
        <taxon>Dictyostelia</taxon>
        <taxon>Dictyosteliales</taxon>
        <taxon>Dictyosteliaceae</taxon>
        <taxon>Polysphondylium</taxon>
    </lineage>
</organism>
<dbReference type="Proteomes" id="UP000695562">
    <property type="component" value="Unassembled WGS sequence"/>
</dbReference>
<dbReference type="SUPFAM" id="SSF53335">
    <property type="entry name" value="S-adenosyl-L-methionine-dependent methyltransferases"/>
    <property type="match status" value="1"/>
</dbReference>
<dbReference type="InterPro" id="IPR016166">
    <property type="entry name" value="FAD-bd_PCMH"/>
</dbReference>
<dbReference type="Pfam" id="PF01565">
    <property type="entry name" value="FAD_binding_4"/>
    <property type="match status" value="1"/>
</dbReference>
<dbReference type="InterPro" id="IPR006094">
    <property type="entry name" value="Oxid_FAD_bind_N"/>
</dbReference>
<feature type="compositionally biased region" description="Low complexity" evidence="5">
    <location>
        <begin position="1192"/>
        <end position="1205"/>
    </location>
</feature>
<dbReference type="Pfam" id="PF08241">
    <property type="entry name" value="Methyltransf_11"/>
    <property type="match status" value="1"/>
</dbReference>
<dbReference type="InterPro" id="IPR036318">
    <property type="entry name" value="FAD-bd_PCMH-like_sf"/>
</dbReference>
<keyword evidence="2" id="KW-0285">Flavoprotein</keyword>
<dbReference type="SUPFAM" id="SSF56176">
    <property type="entry name" value="FAD-binding/transporter-associated domain-like"/>
    <property type="match status" value="1"/>
</dbReference>
<keyword evidence="3" id="KW-0274">FAD</keyword>
<dbReference type="PANTHER" id="PTHR13878:SF53">
    <property type="entry name" value="CYTOKININ DEHYDROGENASE 6"/>
    <property type="match status" value="1"/>
</dbReference>
<comment type="caution">
    <text evidence="7">The sequence shown here is derived from an EMBL/GenBank/DDBJ whole genome shotgun (WGS) entry which is preliminary data.</text>
</comment>
<dbReference type="InterPro" id="IPR016164">
    <property type="entry name" value="FAD-linked_Oxase-like_C"/>
</dbReference>
<evidence type="ECO:0000313" key="7">
    <source>
        <dbReference type="EMBL" id="KAF2073892.1"/>
    </source>
</evidence>
<dbReference type="Gene3D" id="3.30.43.10">
    <property type="entry name" value="Uridine Diphospho-n-acetylenolpyruvylglucosamine Reductase, domain 2"/>
    <property type="match status" value="1"/>
</dbReference>
<comment type="similarity">
    <text evidence="1">Belongs to the oxygen-dependent FAD-linked oxidoreductase family.</text>
</comment>
<evidence type="ECO:0000256" key="5">
    <source>
        <dbReference type="SAM" id="MobiDB-lite"/>
    </source>
</evidence>
<dbReference type="GO" id="GO:0016020">
    <property type="term" value="C:membrane"/>
    <property type="evidence" value="ECO:0007669"/>
    <property type="project" value="InterPro"/>
</dbReference>
<dbReference type="GO" id="GO:0071949">
    <property type="term" value="F:FAD binding"/>
    <property type="evidence" value="ECO:0007669"/>
    <property type="project" value="InterPro"/>
</dbReference>
<evidence type="ECO:0000313" key="8">
    <source>
        <dbReference type="Proteomes" id="UP000695562"/>
    </source>
</evidence>
<dbReference type="SUPFAM" id="SSF55103">
    <property type="entry name" value="FAD-linked oxidases, C-terminal domain"/>
    <property type="match status" value="1"/>
</dbReference>
<feature type="domain" description="FAD-binding PCMH-type" evidence="6">
    <location>
        <begin position="64"/>
        <end position="240"/>
    </location>
</feature>
<keyword evidence="8" id="KW-1185">Reference proteome</keyword>
<proteinExistence type="inferred from homology"/>
<dbReference type="InterPro" id="IPR007173">
    <property type="entry name" value="ALO_C"/>
</dbReference>
<evidence type="ECO:0000256" key="3">
    <source>
        <dbReference type="ARBA" id="ARBA00022827"/>
    </source>
</evidence>
<dbReference type="Pfam" id="PF04030">
    <property type="entry name" value="ALO"/>
    <property type="match status" value="1"/>
</dbReference>
<reference evidence="7" key="1">
    <citation type="submission" date="2020-01" db="EMBL/GenBank/DDBJ databases">
        <title>Development of genomics and gene disruption for Polysphondylium violaceum indicates a role for the polyketide synthase stlB in stalk morphogenesis.</title>
        <authorList>
            <person name="Narita B."/>
            <person name="Kawabe Y."/>
            <person name="Kin K."/>
            <person name="Saito T."/>
            <person name="Gibbs R."/>
            <person name="Kuspa A."/>
            <person name="Muzny D."/>
            <person name="Queller D."/>
            <person name="Richards S."/>
            <person name="Strassman J."/>
            <person name="Sucgang R."/>
            <person name="Worley K."/>
            <person name="Schaap P."/>
        </authorList>
    </citation>
    <scope>NUCLEOTIDE SEQUENCE</scope>
    <source>
        <strain evidence="7">QSvi11</strain>
    </source>
</reference>
<dbReference type="InterPro" id="IPR016167">
    <property type="entry name" value="FAD-bd_PCMH_sub1"/>
</dbReference>
<dbReference type="GO" id="GO:0003885">
    <property type="term" value="F:D-arabinono-1,4-lactone oxidase activity"/>
    <property type="evidence" value="ECO:0007669"/>
    <property type="project" value="InterPro"/>
</dbReference>
<evidence type="ECO:0000259" key="6">
    <source>
        <dbReference type="PROSITE" id="PS51387"/>
    </source>
</evidence>
<dbReference type="GO" id="GO:0008757">
    <property type="term" value="F:S-adenosylmethionine-dependent methyltransferase activity"/>
    <property type="evidence" value="ECO:0007669"/>
    <property type="project" value="InterPro"/>
</dbReference>
<gene>
    <name evidence="7" type="ORF">CYY_004780</name>
</gene>
<dbReference type="OrthoDB" id="415825at2759"/>
<feature type="compositionally biased region" description="Basic and acidic residues" evidence="5">
    <location>
        <begin position="11"/>
        <end position="31"/>
    </location>
</feature>
<dbReference type="InterPro" id="IPR050432">
    <property type="entry name" value="FAD-linked_Oxidoreductases_BP"/>
</dbReference>
<feature type="compositionally biased region" description="Polar residues" evidence="5">
    <location>
        <begin position="1"/>
        <end position="10"/>
    </location>
</feature>
<dbReference type="PROSITE" id="PS51387">
    <property type="entry name" value="FAD_PCMH"/>
    <property type="match status" value="1"/>
</dbReference>
<dbReference type="Gene3D" id="3.40.50.150">
    <property type="entry name" value="Vaccinia Virus protein VP39"/>
    <property type="match status" value="1"/>
</dbReference>
<name>A0A8J4V4T5_9MYCE</name>
<dbReference type="EMBL" id="AJWJ01000176">
    <property type="protein sequence ID" value="KAF2073892.1"/>
    <property type="molecule type" value="Genomic_DNA"/>
</dbReference>
<dbReference type="CDD" id="cd02440">
    <property type="entry name" value="AdoMet_MTases"/>
    <property type="match status" value="1"/>
</dbReference>
<sequence length="1586" mass="181247">MISIDSISQSEEMKEDNKKEEEKKEEKEKKEEECLFDDIYHDRGTDCWPDHITSGGNIVLDDVSRLNATKVYSLNQVRSIQDIQNVLQVADKLNLPVSVRGTKHSMGGHTLNTNGIVIDMKYINHMEYRHDGDEITVGTGALWSDLILYLNQFARAPRTLQSYCSFSVGGTLSVNGHGITTDHTLVESVKSFLLIKSDGQVIECSRDSSVEESRKLFSLCIGGYGLFGIIYQVVLKVKKNYPLSMDTIMIPLQDVPFVYEPMVEAMKNDEIEIKLARVDITNFDVADIYLFKRTSETPTVSNLPAKPKEMSMASRTIYKWFAGPLREVRFAIEHSTGVAMDWSEVNDSNLLLFESAKPLAQLYSPWLLIDDTFILQEYFVPKENFNNWITEVRQLVINQLNKEKFITLLNITIRYVHQDKDTALPYSTHPDGSYAFVFYFRIRRTAEGDHLLRSYQNKFINITLQEGGTFYLPYRHHYTKKQLHEAYPGFENFKLEKSKFDPNNRFTNQWWNHYGLDDNDEGTAHYPMANVLNPPKPSSNIYPIVDDQESLNQKKEMINNLIDKTEIHRSNSFRNLMKDPKQRQTFIETFLVEFLSLANNNSLMRIINTAIWDSRLKDDNAIYMKIIETLNSQQNTPLSGIMQVWNLVKQLAEQKRELVRETVSILSHLGKVGKINNFVSIGDYGKLISPLRNALQIRGKTWIVHDSDPDETDIGASLERGTIDKHLLGIPIKIDYNHIKKNGREFKEIPDSSVDLVTLNQGLHHLPPKQIIQFLESVYRILRPGGCFITREHDLDKDRKLIPMLDCAHMVFNALTGISAPLERDEIRGFRSLSDWRLIIESVGFRDTMVYEMQPNDPTVDIMMCFRKTPFDDNEISTDDQDDQLQAQQPPIITVESRINNLLNQVPHISLKVIKDILKNLRIMLPKIQVGLSNAAKQLIPTNIPGLSNAVELILESYVNPMLIMLERFEPYAEAAIPKINTAVNLIPDELFLLIDILRARSKKNASSLVETAIVGIIDQLIGLKDEIQAEVQSTESRPQDQLTKSLRDESQLNEIRQEFGLMLRDIPEFWDIPQVIRNIGIPSRGSELILGILPSQPSIEAFTQWVADKLDKDSWKELKEAFGDIRKEKQVPHIDLMKTVGSPWNRAASAILSSKSIQFTSTQVMMAGWVGLDDLVSIWSKSQEARKKNDLNNNNNGNNGGKSNVKQLSKPILEVLDTLCPIKSYKGKSIELKNVMCVVSAKHIHNSMTGLFNSVITDITDEANQVVVLENGTLNMSDIKPTNHSLAKFRAGETIYEIEYREIPDTKNLYKFKTNGNKLSKLLSEQGFIDGSYHAGRDALNHYKLPEWMQVEMVQVFGEFMNHTPWYRFPFISVLKSYFEVLFKEFGKVSQKTGIMQALGDQGFITDLVPGVVMSLIMGQMWLMAFPLRKFVGEQYDAAGLHEKLLVLSPYQSNWSQIDPRIQNVKSLGHGLFTLQIPTFKLFTDVLLNLARKSPLTTILSISNNVSIQVKLETHTNHLQSTLKKLELFGEDAKVNFSYNLFPPTCKEKLPQQISVDVLIQSLIPFIRYIDEMDHVSIIQIYDFY</sequence>
<evidence type="ECO:0000256" key="1">
    <source>
        <dbReference type="ARBA" id="ARBA00005466"/>
    </source>
</evidence>
<accession>A0A8J4V4T5</accession>
<dbReference type="Gene3D" id="3.30.465.10">
    <property type="match status" value="1"/>
</dbReference>
<keyword evidence="4" id="KW-0560">Oxidoreductase</keyword>
<evidence type="ECO:0000256" key="4">
    <source>
        <dbReference type="ARBA" id="ARBA00023002"/>
    </source>
</evidence>
<dbReference type="InterPro" id="IPR016169">
    <property type="entry name" value="FAD-bd_PCMH_sub2"/>
</dbReference>
<dbReference type="PANTHER" id="PTHR13878">
    <property type="entry name" value="GULONOLACTONE OXIDASE"/>
    <property type="match status" value="1"/>
</dbReference>